<dbReference type="InterPro" id="IPR027806">
    <property type="entry name" value="HARBI1_dom"/>
</dbReference>
<gene>
    <name evidence="4" type="ORF">QQF64_036055</name>
</gene>
<feature type="domain" description="DDE Tnp4" evidence="3">
    <location>
        <begin position="16"/>
        <end position="96"/>
    </location>
</feature>
<comment type="caution">
    <text evidence="4">The sequence shown here is derived from an EMBL/GenBank/DDBJ whole genome shotgun (WGS) entry which is preliminary data.</text>
</comment>
<evidence type="ECO:0000313" key="4">
    <source>
        <dbReference type="EMBL" id="KAL1276432.1"/>
    </source>
</evidence>
<organism evidence="4 5">
    <name type="scientific">Cirrhinus molitorella</name>
    <name type="common">mud carp</name>
    <dbReference type="NCBI Taxonomy" id="172907"/>
    <lineage>
        <taxon>Eukaryota</taxon>
        <taxon>Metazoa</taxon>
        <taxon>Chordata</taxon>
        <taxon>Craniata</taxon>
        <taxon>Vertebrata</taxon>
        <taxon>Euteleostomi</taxon>
        <taxon>Actinopterygii</taxon>
        <taxon>Neopterygii</taxon>
        <taxon>Teleostei</taxon>
        <taxon>Ostariophysi</taxon>
        <taxon>Cypriniformes</taxon>
        <taxon>Cyprinidae</taxon>
        <taxon>Labeoninae</taxon>
        <taxon>Labeonini</taxon>
        <taxon>Cirrhinus</taxon>
    </lineage>
</organism>
<evidence type="ECO:0000256" key="2">
    <source>
        <dbReference type="ARBA" id="ARBA00022723"/>
    </source>
</evidence>
<keyword evidence="5" id="KW-1185">Reference proteome</keyword>
<accession>A0ABR3NI45</accession>
<name>A0ABR3NI45_9TELE</name>
<sequence>MGPGQRVQAQNSQGQWRLLGDSGYPLRPYLVTPVANPVSNSEADFNEAHRVARSIVEHTLGRWKLRFWAIHKSSGGLLFVPQKCCAVITVTAMLHNIAMWARVPLDIREEDEEEEEENEDEMRPHVDQPRHAQYMAGFHARQQVIETFF</sequence>
<reference evidence="4 5" key="1">
    <citation type="submission" date="2023-09" db="EMBL/GenBank/DDBJ databases">
        <authorList>
            <person name="Wang M."/>
        </authorList>
    </citation>
    <scope>NUCLEOTIDE SEQUENCE [LARGE SCALE GENOMIC DNA]</scope>
    <source>
        <strain evidence="4">GT-2023</strain>
        <tissue evidence="4">Liver</tissue>
    </source>
</reference>
<keyword evidence="2" id="KW-0479">Metal-binding</keyword>
<protein>
    <recommendedName>
        <fullName evidence="3">DDE Tnp4 domain-containing protein</fullName>
    </recommendedName>
</protein>
<evidence type="ECO:0000256" key="1">
    <source>
        <dbReference type="ARBA" id="ARBA00001968"/>
    </source>
</evidence>
<dbReference type="Proteomes" id="UP001558613">
    <property type="component" value="Unassembled WGS sequence"/>
</dbReference>
<evidence type="ECO:0000259" key="3">
    <source>
        <dbReference type="Pfam" id="PF13359"/>
    </source>
</evidence>
<proteinExistence type="predicted"/>
<dbReference type="Pfam" id="PF13359">
    <property type="entry name" value="DDE_Tnp_4"/>
    <property type="match status" value="1"/>
</dbReference>
<comment type="cofactor">
    <cofactor evidence="1">
        <name>a divalent metal cation</name>
        <dbReference type="ChEBI" id="CHEBI:60240"/>
    </cofactor>
</comment>
<dbReference type="EMBL" id="JAYMGO010000004">
    <property type="protein sequence ID" value="KAL1276432.1"/>
    <property type="molecule type" value="Genomic_DNA"/>
</dbReference>
<evidence type="ECO:0000313" key="5">
    <source>
        <dbReference type="Proteomes" id="UP001558613"/>
    </source>
</evidence>